<dbReference type="Gene3D" id="3.80.10.10">
    <property type="entry name" value="Ribonuclease Inhibitor"/>
    <property type="match status" value="2"/>
</dbReference>
<dbReference type="Proteomes" id="UP000265520">
    <property type="component" value="Unassembled WGS sequence"/>
</dbReference>
<accession>A0A392MSI2</accession>
<comment type="caution">
    <text evidence="1">The sequence shown here is derived from an EMBL/GenBank/DDBJ whole genome shotgun (WGS) entry which is preliminary data.</text>
</comment>
<gene>
    <name evidence="1" type="ORF">A2U01_0010128</name>
</gene>
<name>A0A392MSI2_9FABA</name>
<evidence type="ECO:0000313" key="2">
    <source>
        <dbReference type="Proteomes" id="UP000265520"/>
    </source>
</evidence>
<dbReference type="EMBL" id="LXQA010015747">
    <property type="protein sequence ID" value="MCH89234.1"/>
    <property type="molecule type" value="Genomic_DNA"/>
</dbReference>
<reference evidence="1 2" key="1">
    <citation type="journal article" date="2018" name="Front. Plant Sci.">
        <title>Red Clover (Trifolium pratense) and Zigzag Clover (T. medium) - A Picture of Genomic Similarities and Differences.</title>
        <authorList>
            <person name="Dluhosova J."/>
            <person name="Istvanek J."/>
            <person name="Nedelnik J."/>
            <person name="Repkova J."/>
        </authorList>
    </citation>
    <scope>NUCLEOTIDE SEQUENCE [LARGE SCALE GENOMIC DNA]</scope>
    <source>
        <strain evidence="2">cv. 10/8</strain>
        <tissue evidence="1">Leaf</tissue>
    </source>
</reference>
<protein>
    <submittedName>
        <fullName evidence="1">CC-NBS-LRR resistance protein</fullName>
    </submittedName>
</protein>
<dbReference type="AlphaFoldDB" id="A0A392MSI2"/>
<feature type="non-terminal residue" evidence="1">
    <location>
        <position position="1"/>
    </location>
</feature>
<keyword evidence="2" id="KW-1185">Reference proteome</keyword>
<dbReference type="InterPro" id="IPR032675">
    <property type="entry name" value="LRR_dom_sf"/>
</dbReference>
<sequence length="255" mass="29600">FQYLPPLERLPFLKSLELRDLNDLEDIYYEEPILRESFFPSLESLHFYKCYKLKGWRRIGDVFNDINSSSNLLLLQFPCLSKLAVRECWMLTYMPTFPNIKSLSLSGYSAEILEATLTIAASQYSSSIGCTPLSMLKSLQINETIMDVKNIPQDWLQNLTSLKNLEFNYLSSQHFQVIEIWFKDNLNCLPSLQRITFEGCLFLSTLPDWICNISSLQHIRVKRCRELALLPEGMPRLTNLHTLEVIECPLLGEEC</sequence>
<proteinExistence type="predicted"/>
<dbReference type="SUPFAM" id="SSF52047">
    <property type="entry name" value="RNI-like"/>
    <property type="match status" value="1"/>
</dbReference>
<evidence type="ECO:0000313" key="1">
    <source>
        <dbReference type="EMBL" id="MCH89234.1"/>
    </source>
</evidence>
<organism evidence="1 2">
    <name type="scientific">Trifolium medium</name>
    <dbReference type="NCBI Taxonomy" id="97028"/>
    <lineage>
        <taxon>Eukaryota</taxon>
        <taxon>Viridiplantae</taxon>
        <taxon>Streptophyta</taxon>
        <taxon>Embryophyta</taxon>
        <taxon>Tracheophyta</taxon>
        <taxon>Spermatophyta</taxon>
        <taxon>Magnoliopsida</taxon>
        <taxon>eudicotyledons</taxon>
        <taxon>Gunneridae</taxon>
        <taxon>Pentapetalae</taxon>
        <taxon>rosids</taxon>
        <taxon>fabids</taxon>
        <taxon>Fabales</taxon>
        <taxon>Fabaceae</taxon>
        <taxon>Papilionoideae</taxon>
        <taxon>50 kb inversion clade</taxon>
        <taxon>NPAAA clade</taxon>
        <taxon>Hologalegina</taxon>
        <taxon>IRL clade</taxon>
        <taxon>Trifolieae</taxon>
        <taxon>Trifolium</taxon>
    </lineage>
</organism>
<dbReference type="PANTHER" id="PTHR47186">
    <property type="entry name" value="LEUCINE-RICH REPEAT-CONTAINING PROTEIN 57"/>
    <property type="match status" value="1"/>
</dbReference>